<feature type="domain" description="ABC transporter" evidence="7">
    <location>
        <begin position="2"/>
        <end position="240"/>
    </location>
</feature>
<dbReference type="GO" id="GO:0005524">
    <property type="term" value="F:ATP binding"/>
    <property type="evidence" value="ECO:0007669"/>
    <property type="project" value="UniProtKB-KW"/>
</dbReference>
<evidence type="ECO:0000256" key="4">
    <source>
        <dbReference type="ARBA" id="ARBA00022840"/>
    </source>
</evidence>
<dbReference type="CDD" id="cd03224">
    <property type="entry name" value="ABC_TM1139_LivF_branched"/>
    <property type="match status" value="1"/>
</dbReference>
<evidence type="ECO:0000313" key="9">
    <source>
        <dbReference type="Proteomes" id="UP000198802"/>
    </source>
</evidence>
<dbReference type="SMART" id="SM00382">
    <property type="entry name" value="AAA"/>
    <property type="match status" value="1"/>
</dbReference>
<dbReference type="GO" id="GO:0016887">
    <property type="term" value="F:ATP hydrolysis activity"/>
    <property type="evidence" value="ECO:0007669"/>
    <property type="project" value="InterPro"/>
</dbReference>
<evidence type="ECO:0000259" key="7">
    <source>
        <dbReference type="PROSITE" id="PS50893"/>
    </source>
</evidence>
<evidence type="ECO:0000256" key="6">
    <source>
        <dbReference type="SAM" id="MobiDB-lite"/>
    </source>
</evidence>
<comment type="similarity">
    <text evidence="1">Belongs to the ABC transporter superfamily.</text>
</comment>
<keyword evidence="3" id="KW-0547">Nucleotide-binding</keyword>
<organism evidence="8 9">
    <name type="scientific">Parafrankia irregularis</name>
    <dbReference type="NCBI Taxonomy" id="795642"/>
    <lineage>
        <taxon>Bacteria</taxon>
        <taxon>Bacillati</taxon>
        <taxon>Actinomycetota</taxon>
        <taxon>Actinomycetes</taxon>
        <taxon>Frankiales</taxon>
        <taxon>Frankiaceae</taxon>
        <taxon>Parafrankia</taxon>
    </lineage>
</organism>
<feature type="region of interest" description="Disordered" evidence="6">
    <location>
        <begin position="240"/>
        <end position="272"/>
    </location>
</feature>
<dbReference type="RefSeq" id="WP_091273174.1">
    <property type="nucleotide sequence ID" value="NZ_FAOZ01000004.1"/>
</dbReference>
<sequence length="272" mass="28309">MLEVAGLSVTYGGAVQALRDVSLRVPERGVLTVLGSNGAGKSTLLRAVSGTLDRHGGQRDAGTITVDGTAIHRRDAASIVRAGVVQVPEGRRVFGHLTVDDNLRAGAAGARSRAAAARARSRVEELFPILVTRSRQRAALLSGGEQQMLAIGRALMSDPRLLLLDEPSLGLAPLMIQRVGEIVAEIHRHGVCVVLVEQNATMALALADTAVVLDVGQVSLAGSAAELAASEQVRQLYLGHGGPATPVAESTPTGAGHGARPSEARTLTRWRS</sequence>
<dbReference type="PROSITE" id="PS00211">
    <property type="entry name" value="ABC_TRANSPORTER_1"/>
    <property type="match status" value="1"/>
</dbReference>
<dbReference type="GO" id="GO:0015807">
    <property type="term" value="P:L-amino acid transport"/>
    <property type="evidence" value="ECO:0007669"/>
    <property type="project" value="TreeGrafter"/>
</dbReference>
<protein>
    <submittedName>
        <fullName evidence="8">Branched-chain amino acid transport system ATP-binding protein</fullName>
    </submittedName>
</protein>
<dbReference type="PANTHER" id="PTHR43820:SF4">
    <property type="entry name" value="HIGH-AFFINITY BRANCHED-CHAIN AMINO ACID TRANSPORT ATP-BINDING PROTEIN LIVF"/>
    <property type="match status" value="1"/>
</dbReference>
<dbReference type="InterPro" id="IPR003439">
    <property type="entry name" value="ABC_transporter-like_ATP-bd"/>
</dbReference>
<reference evidence="9" key="1">
    <citation type="submission" date="2015-11" db="EMBL/GenBank/DDBJ databases">
        <authorList>
            <person name="Varghese N."/>
        </authorList>
    </citation>
    <scope>NUCLEOTIDE SEQUENCE [LARGE SCALE GENOMIC DNA]</scope>
    <source>
        <strain evidence="9">DSM 45899</strain>
    </source>
</reference>
<dbReference type="Gene3D" id="3.40.50.300">
    <property type="entry name" value="P-loop containing nucleotide triphosphate hydrolases"/>
    <property type="match status" value="1"/>
</dbReference>
<name>A0A0S4QHR9_9ACTN</name>
<keyword evidence="2" id="KW-0813">Transport</keyword>
<accession>A0A0S4QHR9</accession>
<dbReference type="PANTHER" id="PTHR43820">
    <property type="entry name" value="HIGH-AFFINITY BRANCHED-CHAIN AMINO ACID TRANSPORT ATP-BINDING PROTEIN LIVF"/>
    <property type="match status" value="1"/>
</dbReference>
<dbReference type="AlphaFoldDB" id="A0A0S4QHR9"/>
<keyword evidence="9" id="KW-1185">Reference proteome</keyword>
<evidence type="ECO:0000313" key="8">
    <source>
        <dbReference type="EMBL" id="CUU55037.1"/>
    </source>
</evidence>
<dbReference type="Pfam" id="PF00005">
    <property type="entry name" value="ABC_tran"/>
    <property type="match status" value="1"/>
</dbReference>
<proteinExistence type="inferred from homology"/>
<dbReference type="InterPro" id="IPR052156">
    <property type="entry name" value="BCAA_Transport_ATP-bd_LivF"/>
</dbReference>
<dbReference type="InterPro" id="IPR027417">
    <property type="entry name" value="P-loop_NTPase"/>
</dbReference>
<evidence type="ECO:0000256" key="3">
    <source>
        <dbReference type="ARBA" id="ARBA00022741"/>
    </source>
</evidence>
<dbReference type="Proteomes" id="UP000198802">
    <property type="component" value="Unassembled WGS sequence"/>
</dbReference>
<dbReference type="InterPro" id="IPR017871">
    <property type="entry name" value="ABC_transporter-like_CS"/>
</dbReference>
<evidence type="ECO:0000256" key="1">
    <source>
        <dbReference type="ARBA" id="ARBA00005417"/>
    </source>
</evidence>
<dbReference type="GO" id="GO:0015658">
    <property type="term" value="F:branched-chain amino acid transmembrane transporter activity"/>
    <property type="evidence" value="ECO:0007669"/>
    <property type="project" value="TreeGrafter"/>
</dbReference>
<gene>
    <name evidence="8" type="ORF">Ga0074812_104118</name>
</gene>
<dbReference type="SUPFAM" id="SSF52540">
    <property type="entry name" value="P-loop containing nucleoside triphosphate hydrolases"/>
    <property type="match status" value="1"/>
</dbReference>
<dbReference type="InterPro" id="IPR003593">
    <property type="entry name" value="AAA+_ATPase"/>
</dbReference>
<dbReference type="EMBL" id="FAOZ01000004">
    <property type="protein sequence ID" value="CUU55037.1"/>
    <property type="molecule type" value="Genomic_DNA"/>
</dbReference>
<keyword evidence="4 8" id="KW-0067">ATP-binding</keyword>
<dbReference type="PROSITE" id="PS50893">
    <property type="entry name" value="ABC_TRANSPORTER_2"/>
    <property type="match status" value="1"/>
</dbReference>
<evidence type="ECO:0000256" key="5">
    <source>
        <dbReference type="ARBA" id="ARBA00022970"/>
    </source>
</evidence>
<evidence type="ECO:0000256" key="2">
    <source>
        <dbReference type="ARBA" id="ARBA00022448"/>
    </source>
</evidence>
<keyword evidence="5" id="KW-0029">Amino-acid transport</keyword>